<feature type="region of interest" description="Disordered" evidence="1">
    <location>
        <begin position="202"/>
        <end position="259"/>
    </location>
</feature>
<dbReference type="GO" id="GO:0000432">
    <property type="term" value="P:positive regulation of transcription from RNA polymerase II promoter by glucose"/>
    <property type="evidence" value="ECO:0007669"/>
    <property type="project" value="TreeGrafter"/>
</dbReference>
<name>A0A179ULP6_BLAGS</name>
<dbReference type="GeneID" id="8504684"/>
<reference evidence="3" key="1">
    <citation type="journal article" date="2015" name="PLoS Genet.">
        <title>The dynamic genome and transcriptome of the human fungal pathogen Blastomyces and close relative Emmonsia.</title>
        <authorList>
            <person name="Munoz J.F."/>
            <person name="Gauthier G.M."/>
            <person name="Desjardins C.A."/>
            <person name="Gallo J.E."/>
            <person name="Holder J."/>
            <person name="Sullivan T.D."/>
            <person name="Marty A.J."/>
            <person name="Carmen J.C."/>
            <person name="Chen Z."/>
            <person name="Ding L."/>
            <person name="Gujja S."/>
            <person name="Magrini V."/>
            <person name="Misas E."/>
            <person name="Mitreva M."/>
            <person name="Priest M."/>
            <person name="Saif S."/>
            <person name="Whiston E.A."/>
            <person name="Young S."/>
            <person name="Zeng Q."/>
            <person name="Goldman W.E."/>
            <person name="Mardis E.R."/>
            <person name="Taylor J.W."/>
            <person name="McEwen J.G."/>
            <person name="Clay O.K."/>
            <person name="Klein B.S."/>
            <person name="Cuomo C.A."/>
        </authorList>
    </citation>
    <scope>NUCLEOTIDE SEQUENCE [LARGE SCALE GENOMIC DNA]</scope>
    <source>
        <strain evidence="3">SLH14081</strain>
    </source>
</reference>
<dbReference type="Pfam" id="PF10330">
    <property type="entry name" value="Stb3"/>
    <property type="match status" value="1"/>
</dbReference>
<feature type="compositionally biased region" description="Pro residues" evidence="1">
    <location>
        <begin position="54"/>
        <end position="66"/>
    </location>
</feature>
<dbReference type="Proteomes" id="UP000002038">
    <property type="component" value="Unassembled WGS sequence"/>
</dbReference>
<proteinExistence type="predicted"/>
<gene>
    <name evidence="2" type="ORF">BDBG_04971</name>
</gene>
<dbReference type="InterPro" id="IPR018818">
    <property type="entry name" value="Stb3"/>
</dbReference>
<dbReference type="PANTHER" id="PTHR28164:SF1">
    <property type="entry name" value="PROTEIN STB3"/>
    <property type="match status" value="1"/>
</dbReference>
<feature type="region of interest" description="Disordered" evidence="1">
    <location>
        <begin position="1"/>
        <end position="78"/>
    </location>
</feature>
<feature type="compositionally biased region" description="Polar residues" evidence="1">
    <location>
        <begin position="1"/>
        <end position="10"/>
    </location>
</feature>
<dbReference type="PANTHER" id="PTHR28164">
    <property type="entry name" value="PROTEIN STB3"/>
    <property type="match status" value="1"/>
</dbReference>
<dbReference type="GO" id="GO:0005634">
    <property type="term" value="C:nucleus"/>
    <property type="evidence" value="ECO:0007669"/>
    <property type="project" value="TreeGrafter"/>
</dbReference>
<dbReference type="OrthoDB" id="5391991at2759"/>
<evidence type="ECO:0000256" key="1">
    <source>
        <dbReference type="SAM" id="MobiDB-lite"/>
    </source>
</evidence>
<dbReference type="KEGG" id="bgh:BDBG_04971"/>
<dbReference type="STRING" id="559298.A0A179ULP6"/>
<dbReference type="AlphaFoldDB" id="A0A179ULP6"/>
<evidence type="ECO:0008006" key="4">
    <source>
        <dbReference type="Google" id="ProtNLM"/>
    </source>
</evidence>
<dbReference type="EMBL" id="GG657455">
    <property type="protein sequence ID" value="OAT08733.1"/>
    <property type="molecule type" value="Genomic_DNA"/>
</dbReference>
<dbReference type="RefSeq" id="XP_002625107.1">
    <property type="nucleotide sequence ID" value="XM_002625061.2"/>
</dbReference>
<organism evidence="2 3">
    <name type="scientific">Blastomyces gilchristii (strain SLH14081)</name>
    <name type="common">Blastomyces dermatitidis</name>
    <dbReference type="NCBI Taxonomy" id="559298"/>
    <lineage>
        <taxon>Eukaryota</taxon>
        <taxon>Fungi</taxon>
        <taxon>Dikarya</taxon>
        <taxon>Ascomycota</taxon>
        <taxon>Pezizomycotina</taxon>
        <taxon>Eurotiomycetes</taxon>
        <taxon>Eurotiomycetidae</taxon>
        <taxon>Onygenales</taxon>
        <taxon>Ajellomycetaceae</taxon>
        <taxon>Blastomyces</taxon>
    </lineage>
</organism>
<sequence>MATRPASSSIAMALAGKTASVEIPKPRDSGLSPGRDSFAAVPGRHHRHNQPTMLPTPPNSLSPNMPPHAFKRQHSDLPASPPYVPLHVDSDIDLQDAVDHAKSQDQHHHIPLVAENLTSLAGSDAISPGMLAKHHLPDILLTHGPLAIRHIIGYLTTSVPGFSRIPPAKARRLVVGALEGRGSGGEGAGVDGDVEFEKVGWGRWDARRRNQPPKHSGDGPTSPPGSVPSSYSRHDRIRIQIPAGRKPRDVSGQCGSSMAGDSVVFSHSDFDYRDHEDISMLEHEADKMSLDGDDRVSYCSSSETPEDEIPMDGDWDEADATDEEDWAQIGAAALRARSYPSAPGGGADVNNNNSHYNYNTYAAGSKSRSRGYGGGPSYSALTKSVPGGIPLQHVDFSFPDGVRGDIEERAAVEALLQLGSM</sequence>
<dbReference type="GO" id="GO:0043565">
    <property type="term" value="F:sequence-specific DNA binding"/>
    <property type="evidence" value="ECO:0007669"/>
    <property type="project" value="TreeGrafter"/>
</dbReference>
<accession>A0A179ULP6</accession>
<keyword evidence="3" id="KW-1185">Reference proteome</keyword>
<evidence type="ECO:0000313" key="3">
    <source>
        <dbReference type="Proteomes" id="UP000002038"/>
    </source>
</evidence>
<evidence type="ECO:0000313" key="2">
    <source>
        <dbReference type="EMBL" id="OAT08733.1"/>
    </source>
</evidence>
<dbReference type="VEuPathDB" id="FungiDB:BDBG_04971"/>
<protein>
    <recommendedName>
        <fullName evidence="4">Mucin</fullName>
    </recommendedName>
</protein>